<reference evidence="2 3" key="1">
    <citation type="submission" date="2016-08" db="EMBL/GenBank/DDBJ databases">
        <title>Hymenobacter coccineus sp. nov., Hymenobacter lapidarius sp. nov. and Hymenobacter glacialis sp. nov., isolated from Antarctic soil.</title>
        <authorList>
            <person name="Sedlacek I."/>
            <person name="Kralova S."/>
            <person name="Kyrova K."/>
            <person name="Maslanova I."/>
            <person name="Stankova E."/>
            <person name="Vrbovska V."/>
            <person name="Nemec M."/>
            <person name="Bartak M."/>
            <person name="Svec P."/>
            <person name="Busse H.-J."/>
            <person name="Pantucek R."/>
        </authorList>
    </citation>
    <scope>NUCLEOTIDE SEQUENCE [LARGE SCALE GENOMIC DNA]</scope>
    <source>
        <strain evidence="2 3">CCM 8643</strain>
    </source>
</reference>
<dbReference type="GO" id="GO:0003677">
    <property type="term" value="F:DNA binding"/>
    <property type="evidence" value="ECO:0007669"/>
    <property type="project" value="InterPro"/>
</dbReference>
<organism evidence="2 3">
    <name type="scientific">Hymenobacter lapidarius</name>
    <dbReference type="NCBI Taxonomy" id="1908237"/>
    <lineage>
        <taxon>Bacteria</taxon>
        <taxon>Pseudomonadati</taxon>
        <taxon>Bacteroidota</taxon>
        <taxon>Cytophagia</taxon>
        <taxon>Cytophagales</taxon>
        <taxon>Hymenobacteraceae</taxon>
        <taxon>Hymenobacter</taxon>
    </lineage>
</organism>
<dbReference type="SUPFAM" id="SSF56349">
    <property type="entry name" value="DNA breaking-rejoining enzymes"/>
    <property type="match status" value="1"/>
</dbReference>
<gene>
    <name evidence="2" type="ORF">BEN47_15325</name>
</gene>
<keyword evidence="1" id="KW-0233">DNA recombination</keyword>
<keyword evidence="3" id="KW-1185">Reference proteome</keyword>
<comment type="caution">
    <text evidence="2">The sequence shown here is derived from an EMBL/GenBank/DDBJ whole genome shotgun (WGS) entry which is preliminary data.</text>
</comment>
<dbReference type="GO" id="GO:0015074">
    <property type="term" value="P:DNA integration"/>
    <property type="evidence" value="ECO:0007669"/>
    <property type="project" value="InterPro"/>
</dbReference>
<dbReference type="GO" id="GO:0006310">
    <property type="term" value="P:DNA recombination"/>
    <property type="evidence" value="ECO:0007669"/>
    <property type="project" value="UniProtKB-KW"/>
</dbReference>
<sequence>MRYAGGQRRTERLRQYELLTCHTARRTFVTLALEAGLRPETVMKCTGHKSWETFKRYVNIADRTVEREFAAVYGSGPGR</sequence>
<accession>A0A1G1T2J8</accession>
<dbReference type="InterPro" id="IPR013762">
    <property type="entry name" value="Integrase-like_cat_sf"/>
</dbReference>
<evidence type="ECO:0000256" key="1">
    <source>
        <dbReference type="ARBA" id="ARBA00023172"/>
    </source>
</evidence>
<evidence type="ECO:0000313" key="3">
    <source>
        <dbReference type="Proteomes" id="UP000176294"/>
    </source>
</evidence>
<dbReference type="EMBL" id="MDZB01000110">
    <property type="protein sequence ID" value="OGX85087.1"/>
    <property type="molecule type" value="Genomic_DNA"/>
</dbReference>
<dbReference type="Proteomes" id="UP000176294">
    <property type="component" value="Unassembled WGS sequence"/>
</dbReference>
<dbReference type="STRING" id="1908237.BEN47_15325"/>
<evidence type="ECO:0000313" key="2">
    <source>
        <dbReference type="EMBL" id="OGX85087.1"/>
    </source>
</evidence>
<protein>
    <submittedName>
        <fullName evidence="2">Uncharacterized protein</fullName>
    </submittedName>
</protein>
<proteinExistence type="predicted"/>
<dbReference type="InterPro" id="IPR011010">
    <property type="entry name" value="DNA_brk_join_enz"/>
</dbReference>
<name>A0A1G1T2J8_9BACT</name>
<dbReference type="AlphaFoldDB" id="A0A1G1T2J8"/>
<dbReference type="Gene3D" id="1.10.443.10">
    <property type="entry name" value="Intergrase catalytic core"/>
    <property type="match status" value="1"/>
</dbReference>